<organism evidence="2 3">
    <name type="scientific">Diaphorina citri</name>
    <name type="common">Asian citrus psyllid</name>
    <dbReference type="NCBI Taxonomy" id="121845"/>
    <lineage>
        <taxon>Eukaryota</taxon>
        <taxon>Metazoa</taxon>
        <taxon>Ecdysozoa</taxon>
        <taxon>Arthropoda</taxon>
        <taxon>Hexapoda</taxon>
        <taxon>Insecta</taxon>
        <taxon>Pterygota</taxon>
        <taxon>Neoptera</taxon>
        <taxon>Paraneoptera</taxon>
        <taxon>Hemiptera</taxon>
        <taxon>Sternorrhyncha</taxon>
        <taxon>Psylloidea</taxon>
        <taxon>Psyllidae</taxon>
        <taxon>Diaphorininae</taxon>
        <taxon>Diaphorina</taxon>
    </lineage>
</organism>
<feature type="compositionally biased region" description="Low complexity" evidence="1">
    <location>
        <begin position="228"/>
        <end position="250"/>
    </location>
</feature>
<feature type="compositionally biased region" description="Low complexity" evidence="1">
    <location>
        <begin position="301"/>
        <end position="312"/>
    </location>
</feature>
<keyword evidence="2" id="KW-1185">Reference proteome</keyword>
<feature type="compositionally biased region" description="Basic and acidic residues" evidence="1">
    <location>
        <begin position="448"/>
        <end position="459"/>
    </location>
</feature>
<dbReference type="KEGG" id="dci:103516136"/>
<evidence type="ECO:0000256" key="1">
    <source>
        <dbReference type="SAM" id="MobiDB-lite"/>
    </source>
</evidence>
<dbReference type="PaxDb" id="121845-A0A1S3DED7"/>
<feature type="compositionally biased region" description="Polar residues" evidence="1">
    <location>
        <begin position="216"/>
        <end position="227"/>
    </location>
</feature>
<accession>A0A1S3DED7</accession>
<gene>
    <name evidence="3" type="primary">LOC103516136</name>
</gene>
<feature type="compositionally biased region" description="Low complexity" evidence="1">
    <location>
        <begin position="32"/>
        <end position="51"/>
    </location>
</feature>
<evidence type="ECO:0000313" key="2">
    <source>
        <dbReference type="Proteomes" id="UP000079169"/>
    </source>
</evidence>
<feature type="compositionally biased region" description="Low complexity" evidence="1">
    <location>
        <begin position="257"/>
        <end position="271"/>
    </location>
</feature>
<dbReference type="GeneID" id="103516136"/>
<dbReference type="RefSeq" id="XP_008479315.1">
    <property type="nucleotide sequence ID" value="XM_008481093.1"/>
</dbReference>
<feature type="compositionally biased region" description="Polar residues" evidence="1">
    <location>
        <begin position="52"/>
        <end position="61"/>
    </location>
</feature>
<dbReference type="AlphaFoldDB" id="A0A1S3DED7"/>
<dbReference type="Proteomes" id="UP000079169">
    <property type="component" value="Unplaced"/>
</dbReference>
<evidence type="ECO:0000313" key="3">
    <source>
        <dbReference type="RefSeq" id="XP_008479315.1"/>
    </source>
</evidence>
<feature type="region of interest" description="Disordered" evidence="1">
    <location>
        <begin position="427"/>
        <end position="468"/>
    </location>
</feature>
<feature type="compositionally biased region" description="Basic and acidic residues" evidence="1">
    <location>
        <begin position="1"/>
        <end position="20"/>
    </location>
</feature>
<name>A0A1S3DED7_DIACI</name>
<proteinExistence type="predicted"/>
<feature type="region of interest" description="Disordered" evidence="1">
    <location>
        <begin position="1"/>
        <end position="61"/>
    </location>
</feature>
<reference evidence="3" key="1">
    <citation type="submission" date="2025-08" db="UniProtKB">
        <authorList>
            <consortium name="RefSeq"/>
        </authorList>
    </citation>
    <scope>IDENTIFICATION</scope>
</reference>
<feature type="region of interest" description="Disordered" evidence="1">
    <location>
        <begin position="216"/>
        <end position="322"/>
    </location>
</feature>
<protein>
    <submittedName>
        <fullName evidence="3">GPI-anchored protein pfl2</fullName>
    </submittedName>
</protein>
<sequence>MLHDSIDGSQDEQPKEHKEIPLNNRLEPIENSTTLTSTTTSTSSTAPSTGSNGNAASTDDGLSSLMSEVYNVLDGQDSSNLNLPSNGDNNTDFLEMREIQGLYDDDMTYSHFASAFEIPQSKTVANNVSTPYTASTILSNSHVSDFTSSSYAPMENSKSSSKMTTVDNLTNLSHNLDTILNKPPSSCMLADSKPSCDPNYINPYLMNNSLPNHNMTSSAFTSTNQKPSLTNHNSTNSSSFMMASGSGSSSKVVPVGYTSPSSNNNNMMSYTPSPPVPGGGGASPNMSPHKPMSPHVNNIHPSLSPSSTPGSPCQNSESGKKKTGLNIIPTEKLLDTSSKQNQLINMDAINTNPINSNASVSSYYPLNSMMSNNMSSVAPYGSSYYNSMYPYMNHSSSQFLSSPSHMPSYYNFYPPTSQPIEDAQYKRVEPGPLGFPSTQILAPPPPKRPPEDPQFKRPPEPPTKQPKIMPKKLSSLLSTGVETCKETFNVIQTQVTVMHSKRPELDTEKAHFKA</sequence>